<name>A0A1T5L9V3_9BACT</name>
<dbReference type="OrthoDB" id="5569910at2"/>
<accession>A0A1T5L9V3</accession>
<dbReference type="EMBL" id="FUZU01000002">
    <property type="protein sequence ID" value="SKC72751.1"/>
    <property type="molecule type" value="Genomic_DNA"/>
</dbReference>
<reference evidence="2 3" key="1">
    <citation type="submission" date="2017-02" db="EMBL/GenBank/DDBJ databases">
        <authorList>
            <person name="Peterson S.W."/>
        </authorList>
    </citation>
    <scope>NUCLEOTIDE SEQUENCE [LARGE SCALE GENOMIC DNA]</scope>
    <source>
        <strain evidence="2 3">DSM 25262</strain>
    </source>
</reference>
<proteinExistence type="predicted"/>
<dbReference type="STRING" id="688867.SAMN05660236_2807"/>
<keyword evidence="3" id="KW-1185">Reference proteome</keyword>
<organism evidence="2 3">
    <name type="scientific">Ohtaekwangia koreensis</name>
    <dbReference type="NCBI Taxonomy" id="688867"/>
    <lineage>
        <taxon>Bacteria</taxon>
        <taxon>Pseudomonadati</taxon>
        <taxon>Bacteroidota</taxon>
        <taxon>Cytophagia</taxon>
        <taxon>Cytophagales</taxon>
        <taxon>Fulvivirgaceae</taxon>
        <taxon>Ohtaekwangia</taxon>
    </lineage>
</organism>
<dbReference type="RefSeq" id="WP_079687383.1">
    <property type="nucleotide sequence ID" value="NZ_FUZU01000002.1"/>
</dbReference>
<gene>
    <name evidence="2" type="ORF">SAMN05660236_2807</name>
</gene>
<dbReference type="Proteomes" id="UP000190961">
    <property type="component" value="Unassembled WGS sequence"/>
</dbReference>
<sequence>MAFNLLIIFLGLCLLTFIAIGLVFYLGMVANRKDSIISPIKSTTFQRAQASRPAPRIEQKSAIAAGLYHVLPVQDEGTTYTVMAERTRNPEKETQFVIALDASNVEVWKTPFYSREYVPHLETDVQSVYVVYLYINNDHLCIKLENGAISKINKRNGELLTSL</sequence>
<evidence type="ECO:0000256" key="1">
    <source>
        <dbReference type="SAM" id="Phobius"/>
    </source>
</evidence>
<keyword evidence="1" id="KW-1133">Transmembrane helix</keyword>
<evidence type="ECO:0000313" key="3">
    <source>
        <dbReference type="Proteomes" id="UP000190961"/>
    </source>
</evidence>
<keyword evidence="1" id="KW-0472">Membrane</keyword>
<dbReference type="AlphaFoldDB" id="A0A1T5L9V3"/>
<keyword evidence="1" id="KW-0812">Transmembrane</keyword>
<protein>
    <submittedName>
        <fullName evidence="2">Uncharacterized protein</fullName>
    </submittedName>
</protein>
<evidence type="ECO:0000313" key="2">
    <source>
        <dbReference type="EMBL" id="SKC72751.1"/>
    </source>
</evidence>
<feature type="transmembrane region" description="Helical" evidence="1">
    <location>
        <begin position="6"/>
        <end position="26"/>
    </location>
</feature>